<dbReference type="EMBL" id="JACHIW010000001">
    <property type="protein sequence ID" value="MBB5156006.1"/>
    <property type="molecule type" value="Genomic_DNA"/>
</dbReference>
<keyword evidence="3" id="KW-1185">Reference proteome</keyword>
<evidence type="ECO:0000313" key="2">
    <source>
        <dbReference type="EMBL" id="MBB5156006.1"/>
    </source>
</evidence>
<proteinExistence type="predicted"/>
<dbReference type="Proteomes" id="UP000584374">
    <property type="component" value="Unassembled WGS sequence"/>
</dbReference>
<name>A0A840Q6B1_9PSEU</name>
<comment type="caution">
    <text evidence="2">The sequence shown here is derived from an EMBL/GenBank/DDBJ whole genome shotgun (WGS) entry which is preliminary data.</text>
</comment>
<feature type="domain" description="Glycoside hydrolase family 65 central catalytic" evidence="1">
    <location>
        <begin position="22"/>
        <end position="66"/>
    </location>
</feature>
<organism evidence="2 3">
    <name type="scientific">Saccharopolyspora phatthalungensis</name>
    <dbReference type="NCBI Taxonomy" id="664693"/>
    <lineage>
        <taxon>Bacteria</taxon>
        <taxon>Bacillati</taxon>
        <taxon>Actinomycetota</taxon>
        <taxon>Actinomycetes</taxon>
        <taxon>Pseudonocardiales</taxon>
        <taxon>Pseudonocardiaceae</taxon>
        <taxon>Saccharopolyspora</taxon>
    </lineage>
</organism>
<dbReference type="Gene3D" id="1.50.10.10">
    <property type="match status" value="1"/>
</dbReference>
<dbReference type="GO" id="GO:0005975">
    <property type="term" value="P:carbohydrate metabolic process"/>
    <property type="evidence" value="ECO:0007669"/>
    <property type="project" value="InterPro"/>
</dbReference>
<accession>A0A840Q6B1</accession>
<gene>
    <name evidence="2" type="ORF">BJ970_003540</name>
</gene>
<dbReference type="AlphaFoldDB" id="A0A840Q6B1"/>
<dbReference type="Pfam" id="PF03632">
    <property type="entry name" value="Glyco_hydro_65m"/>
    <property type="match status" value="1"/>
</dbReference>
<dbReference type="GO" id="GO:0016787">
    <property type="term" value="F:hydrolase activity"/>
    <property type="evidence" value="ECO:0007669"/>
    <property type="project" value="UniProtKB-KW"/>
</dbReference>
<dbReference type="InterPro" id="IPR012341">
    <property type="entry name" value="6hp_glycosidase-like_sf"/>
</dbReference>
<evidence type="ECO:0000313" key="3">
    <source>
        <dbReference type="Proteomes" id="UP000584374"/>
    </source>
</evidence>
<evidence type="ECO:0000259" key="1">
    <source>
        <dbReference type="Pfam" id="PF03632"/>
    </source>
</evidence>
<protein>
    <submittedName>
        <fullName evidence="2">Trehalose/maltose hydrolase-like predicted phosphorylase</fullName>
    </submittedName>
</protein>
<reference evidence="2 3" key="1">
    <citation type="submission" date="2020-08" db="EMBL/GenBank/DDBJ databases">
        <title>Sequencing the genomes of 1000 actinobacteria strains.</title>
        <authorList>
            <person name="Klenk H.-P."/>
        </authorList>
    </citation>
    <scope>NUCLEOTIDE SEQUENCE [LARGE SCALE GENOMIC DNA]</scope>
    <source>
        <strain evidence="2 3">DSM 45584</strain>
    </source>
</reference>
<sequence length="81" mass="8987">MLFYLLSAEELAEILTRLDYPVPSIPDNIEYYLQRTSHGSTLSSVVHAWVLACGRRHQAMEFFGGTTGLINPLGHRTGGLP</sequence>
<dbReference type="InterPro" id="IPR005195">
    <property type="entry name" value="Glyco_hydro_65_M"/>
</dbReference>
<keyword evidence="2" id="KW-0378">Hydrolase</keyword>